<dbReference type="KEGG" id="paa:Paes_0530"/>
<evidence type="ECO:0000313" key="2">
    <source>
        <dbReference type="Proteomes" id="UP000002725"/>
    </source>
</evidence>
<organism evidence="1 2">
    <name type="scientific">Prosthecochloris aestuarii (strain DSM 271 / SK 413)</name>
    <dbReference type="NCBI Taxonomy" id="290512"/>
    <lineage>
        <taxon>Bacteria</taxon>
        <taxon>Pseudomonadati</taxon>
        <taxon>Chlorobiota</taxon>
        <taxon>Chlorobiia</taxon>
        <taxon>Chlorobiales</taxon>
        <taxon>Chlorobiaceae</taxon>
        <taxon>Prosthecochloris</taxon>
    </lineage>
</organism>
<reference evidence="1" key="1">
    <citation type="submission" date="2008-06" db="EMBL/GenBank/DDBJ databases">
        <title>Complete sequence of chromosome of Prosthecochloris aestuarii DSM 271.</title>
        <authorList>
            <consortium name="US DOE Joint Genome Institute"/>
            <person name="Lucas S."/>
            <person name="Copeland A."/>
            <person name="Lapidus A."/>
            <person name="Glavina del Rio T."/>
            <person name="Dalin E."/>
            <person name="Tice H."/>
            <person name="Bruce D."/>
            <person name="Goodwin L."/>
            <person name="Pitluck S."/>
            <person name="Schmutz J."/>
            <person name="Larimer F."/>
            <person name="Land M."/>
            <person name="Hauser L."/>
            <person name="Kyrpides N."/>
            <person name="Anderson I."/>
            <person name="Liu Z."/>
            <person name="Li T."/>
            <person name="Zhao F."/>
            <person name="Overmann J."/>
            <person name="Bryant D.A."/>
            <person name="Richardson P."/>
        </authorList>
    </citation>
    <scope>NUCLEOTIDE SEQUENCE [LARGE SCALE GENOMIC DNA]</scope>
    <source>
        <strain evidence="1">DSM 271</strain>
    </source>
</reference>
<accession>B4S5I9</accession>
<dbReference type="AlphaFoldDB" id="B4S5I9"/>
<gene>
    <name evidence="1" type="ordered locus">Paes_0530</name>
</gene>
<sequence length="60" mass="7076">MCDVWCVVCGVWCVVCGVWCVVCGEEEFFFYQCLSVEFVGDSFLQFVPIRVNSWTEIRHW</sequence>
<evidence type="ECO:0000313" key="1">
    <source>
        <dbReference type="EMBL" id="ACF45586.1"/>
    </source>
</evidence>
<keyword evidence="2" id="KW-1185">Reference proteome</keyword>
<dbReference type="Proteomes" id="UP000002725">
    <property type="component" value="Chromosome"/>
</dbReference>
<dbReference type="HOGENOM" id="CLU_2937945_0_0_10"/>
<dbReference type="EMBL" id="CP001108">
    <property type="protein sequence ID" value="ACF45586.1"/>
    <property type="molecule type" value="Genomic_DNA"/>
</dbReference>
<name>B4S5I9_PROA2</name>
<protein>
    <submittedName>
        <fullName evidence="1">Uncharacterized protein</fullName>
    </submittedName>
</protein>
<proteinExistence type="predicted"/>